<keyword evidence="1" id="KW-0812">Transmembrane</keyword>
<keyword evidence="1" id="KW-1133">Transmembrane helix</keyword>
<evidence type="ECO:0000256" key="1">
    <source>
        <dbReference type="SAM" id="Phobius"/>
    </source>
</evidence>
<reference evidence="2 3" key="1">
    <citation type="journal article" date="2013" name="Curr. Biol.">
        <title>The Genome of the Foraminiferan Reticulomyxa filosa.</title>
        <authorList>
            <person name="Glockner G."/>
            <person name="Hulsmann N."/>
            <person name="Schleicher M."/>
            <person name="Noegel A.A."/>
            <person name="Eichinger L."/>
            <person name="Gallinger C."/>
            <person name="Pawlowski J."/>
            <person name="Sierra R."/>
            <person name="Euteneuer U."/>
            <person name="Pillet L."/>
            <person name="Moustafa A."/>
            <person name="Platzer M."/>
            <person name="Groth M."/>
            <person name="Szafranski K."/>
            <person name="Schliwa M."/>
        </authorList>
    </citation>
    <scope>NUCLEOTIDE SEQUENCE [LARGE SCALE GENOMIC DNA]</scope>
</reference>
<sequence>MDFQCIGIYVLRLLNLYMVLFMYEIDYVYKASFYVFLKFVLQIFLFVLNFYCFLLYFYGNDSTDVNSGNRRSVKAKTATIGQKFRIYSESYKKWFVGTVKEYDSNAEVSSVLYDKNEHMDDQLLSFIPNQRVNVNLLNHKIEWIEPKVTTLSKYCYNFFF</sequence>
<comment type="caution">
    <text evidence="2">The sequence shown here is derived from an EMBL/GenBank/DDBJ whole genome shotgun (WGS) entry which is preliminary data.</text>
</comment>
<evidence type="ECO:0000313" key="3">
    <source>
        <dbReference type="Proteomes" id="UP000023152"/>
    </source>
</evidence>
<accession>X6NMB7</accession>
<dbReference type="AlphaFoldDB" id="X6NMB7"/>
<evidence type="ECO:0008006" key="4">
    <source>
        <dbReference type="Google" id="ProtNLM"/>
    </source>
</evidence>
<organism evidence="2 3">
    <name type="scientific">Reticulomyxa filosa</name>
    <dbReference type="NCBI Taxonomy" id="46433"/>
    <lineage>
        <taxon>Eukaryota</taxon>
        <taxon>Sar</taxon>
        <taxon>Rhizaria</taxon>
        <taxon>Retaria</taxon>
        <taxon>Foraminifera</taxon>
        <taxon>Monothalamids</taxon>
        <taxon>Reticulomyxidae</taxon>
        <taxon>Reticulomyxa</taxon>
    </lineage>
</organism>
<name>X6NMB7_RETFI</name>
<evidence type="ECO:0000313" key="2">
    <source>
        <dbReference type="EMBL" id="ETO26849.1"/>
    </source>
</evidence>
<dbReference type="Proteomes" id="UP000023152">
    <property type="component" value="Unassembled WGS sequence"/>
</dbReference>
<keyword evidence="3" id="KW-1185">Reference proteome</keyword>
<dbReference type="EMBL" id="ASPP01007601">
    <property type="protein sequence ID" value="ETO26849.1"/>
    <property type="molecule type" value="Genomic_DNA"/>
</dbReference>
<gene>
    <name evidence="2" type="ORF">RFI_10284</name>
</gene>
<feature type="transmembrane region" description="Helical" evidence="1">
    <location>
        <begin position="6"/>
        <end position="23"/>
    </location>
</feature>
<protein>
    <recommendedName>
        <fullName evidence="4">Tudor domain-containing protein</fullName>
    </recommendedName>
</protein>
<keyword evidence="1" id="KW-0472">Membrane</keyword>
<proteinExistence type="predicted"/>
<feature type="transmembrane region" description="Helical" evidence="1">
    <location>
        <begin position="35"/>
        <end position="58"/>
    </location>
</feature>